<accession>A0ABV1Z5R9</accession>
<dbReference type="Pfam" id="PF12770">
    <property type="entry name" value="CHAT"/>
    <property type="match status" value="1"/>
</dbReference>
<feature type="region of interest" description="Disordered" evidence="1">
    <location>
        <begin position="46"/>
        <end position="212"/>
    </location>
</feature>
<evidence type="ECO:0000313" key="3">
    <source>
        <dbReference type="EMBL" id="MER9407249.1"/>
    </source>
</evidence>
<feature type="compositionally biased region" description="Basic and acidic residues" evidence="1">
    <location>
        <begin position="114"/>
        <end position="145"/>
    </location>
</feature>
<feature type="compositionally biased region" description="Low complexity" evidence="1">
    <location>
        <begin position="51"/>
        <end position="65"/>
    </location>
</feature>
<dbReference type="EMBL" id="JAMYQB010000023">
    <property type="protein sequence ID" value="MER9407249.1"/>
    <property type="molecule type" value="Genomic_DNA"/>
</dbReference>
<protein>
    <submittedName>
        <fullName evidence="3">CHAT domain-containing protein</fullName>
    </submittedName>
</protein>
<evidence type="ECO:0000259" key="2">
    <source>
        <dbReference type="Pfam" id="PF12770"/>
    </source>
</evidence>
<evidence type="ECO:0000256" key="1">
    <source>
        <dbReference type="SAM" id="MobiDB-lite"/>
    </source>
</evidence>
<name>A0ABV1Z5R9_9HYPH</name>
<feature type="compositionally biased region" description="Low complexity" evidence="1">
    <location>
        <begin position="166"/>
        <end position="179"/>
    </location>
</feature>
<feature type="domain" description="CHAT" evidence="2">
    <location>
        <begin position="525"/>
        <end position="730"/>
    </location>
</feature>
<gene>
    <name evidence="3" type="ORF">NKI36_24770</name>
</gene>
<dbReference type="InterPro" id="IPR024983">
    <property type="entry name" value="CHAT_dom"/>
</dbReference>
<dbReference type="Proteomes" id="UP001433071">
    <property type="component" value="Unassembled WGS sequence"/>
</dbReference>
<sequence>MRVNTVILIVLASAFGVLAVVLANSWLSNQRNAMAQMASAPELAQSPMQIGGYDSPSPGSYDSGSEGSGASGTDYGSGSFDSSGQEPPATDVAPGSGNPDAWTGNSAEEAAQYEEYKRQEERRRQAEEQARQEYEQQRKYQEDAAKAAAAAQNNLGDTSPKEGEAAEPAPQPDAQSSAEPSPPPLDQTEITPGDGGGSPLPAPAPTTAPAPSGAADIEVVRHPTIDAPDEIVAGGTVTVSIALTEEQLTPEVKVKAAPGSSVTEDGGLAMAMPAGAEQWPIDIDLFASGFDLTDGGKWSRQTTLYRQGDSDFVRFDVKARPIAKDSKPAQFIARIYSAGRFLGSASRSVTVRRTAPVEAAAASATAERSAAPAMLMLAAAPPQPAVTGDITLGGAGSDDVPDLDVTILYDDPSGLGSGQIIIHSPHLAGPVTDTFSTPPEMAAWLDSEYRRLLQLGLSLRGAVSLQQPAASSDPDAQKRFVTLAAEGFGDALYRDYVPKAFKDVFWSLRGKGELHSIQITSNSPTLPWELIRPRSDDGATADGFLGMGYRLARWAPRSSVSQVDNPLDRMTFTGVAAVAPSYVDKQSLRFQQDEIAALSKLAGYRRFDGDFISFEKLVGEVSTGFIHFSGHGEVNQPSSGRPVFAIDLVDQSLDPDTWSALIAAAHGKGNPFYFFNACDTGRSQMLGGFVQGWGPAVLAGGASGFIGGMWPLTDRAAAAFSTDFYGGISARIKDGPVYLAEILQDVRKQFYLTGDPTYLAYTFYGNANLQIVAR</sequence>
<comment type="caution">
    <text evidence="3">The sequence shown here is derived from an EMBL/GenBank/DDBJ whole genome shotgun (WGS) entry which is preliminary data.</text>
</comment>
<keyword evidence="4" id="KW-1185">Reference proteome</keyword>
<feature type="compositionally biased region" description="Polar residues" evidence="1">
    <location>
        <begin position="74"/>
        <end position="85"/>
    </location>
</feature>
<evidence type="ECO:0000313" key="4">
    <source>
        <dbReference type="Proteomes" id="UP001433071"/>
    </source>
</evidence>
<organism evidence="3 4">
    <name type="scientific">Mesorhizobium caraganae</name>
    <dbReference type="NCBI Taxonomy" id="483206"/>
    <lineage>
        <taxon>Bacteria</taxon>
        <taxon>Pseudomonadati</taxon>
        <taxon>Pseudomonadota</taxon>
        <taxon>Alphaproteobacteria</taxon>
        <taxon>Hyphomicrobiales</taxon>
        <taxon>Phyllobacteriaceae</taxon>
        <taxon>Mesorhizobium</taxon>
    </lineage>
</organism>
<proteinExistence type="predicted"/>
<dbReference type="RefSeq" id="WP_352560975.1">
    <property type="nucleotide sequence ID" value="NZ_JAMYQB010000023.1"/>
</dbReference>
<reference evidence="3 4" key="1">
    <citation type="journal article" date="2024" name="Proc. Natl. Acad. Sci. U.S.A.">
        <title>The evolutionary genomics of adaptation to stress in wild rhizobium bacteria.</title>
        <authorList>
            <person name="Kehlet-Delgado H."/>
            <person name="Montoya A.P."/>
            <person name="Jensen K.T."/>
            <person name="Wendlandt C.E."/>
            <person name="Dexheimer C."/>
            <person name="Roberts M."/>
            <person name="Torres Martinez L."/>
            <person name="Friesen M.L."/>
            <person name="Griffitts J.S."/>
            <person name="Porter S.S."/>
        </authorList>
    </citation>
    <scope>NUCLEOTIDE SEQUENCE [LARGE SCALE GENOMIC DNA]</scope>
    <source>
        <strain evidence="3 4">M0641</strain>
    </source>
</reference>